<dbReference type="Pfam" id="PF01370">
    <property type="entry name" value="Epimerase"/>
    <property type="match status" value="1"/>
</dbReference>
<comment type="similarity">
    <text evidence="1">Belongs to the NAD(P)-dependent epimerase/dehydratase family.</text>
</comment>
<name>A0A381YHG8_9ZZZZ</name>
<feature type="domain" description="NAD-dependent epimerase/dehydratase" evidence="2">
    <location>
        <begin position="15"/>
        <end position="249"/>
    </location>
</feature>
<dbReference type="AlphaFoldDB" id="A0A381YHG8"/>
<reference evidence="3" key="1">
    <citation type="submission" date="2018-05" db="EMBL/GenBank/DDBJ databases">
        <authorList>
            <person name="Lanie J.A."/>
            <person name="Ng W.-L."/>
            <person name="Kazmierczak K.M."/>
            <person name="Andrzejewski T.M."/>
            <person name="Davidsen T.M."/>
            <person name="Wayne K.J."/>
            <person name="Tettelin H."/>
            <person name="Glass J.I."/>
            <person name="Rusch D."/>
            <person name="Podicherti R."/>
            <person name="Tsui H.-C.T."/>
            <person name="Winkler M.E."/>
        </authorList>
    </citation>
    <scope>NUCLEOTIDE SEQUENCE</scope>
</reference>
<accession>A0A381YHG8</accession>
<sequence length="330" mass="36811">MHSQIEDYLKGKSLLITGASGYLASNLANSLKKIPCKIRRLTRKNKLNSLEGNAAFENIQGEISDRTLWDRAIEGVDIIFHFAGQTSVYVAEEDPIIDYEANVLPMLNILEACKKNGARLDILFAGTSTQMGLPENLPVNEACLDKPITIYDTHKCMAENYLKYYSRMGFVRGTTLRLTNVYGPGPKSSSKERGMLNAMVRRALSGENLTLYGDGKYIRDYIYIEDILSAFLLASINMTSLNEKHFVLGSGQGHSISEVFHQIAKQAALKTGKHSQIESIDPPLDLSPIEERCFIANSRTFSKITGWKPKYSLSKGIDQTLENFILQGEL</sequence>
<evidence type="ECO:0000259" key="2">
    <source>
        <dbReference type="Pfam" id="PF01370"/>
    </source>
</evidence>
<evidence type="ECO:0000313" key="3">
    <source>
        <dbReference type="EMBL" id="SVA76469.1"/>
    </source>
</evidence>
<dbReference type="SUPFAM" id="SSF51735">
    <property type="entry name" value="NAD(P)-binding Rossmann-fold domains"/>
    <property type="match status" value="1"/>
</dbReference>
<dbReference type="InterPro" id="IPR001509">
    <property type="entry name" value="Epimerase_deHydtase"/>
</dbReference>
<dbReference type="EMBL" id="UINC01018247">
    <property type="protein sequence ID" value="SVA76469.1"/>
    <property type="molecule type" value="Genomic_DNA"/>
</dbReference>
<proteinExistence type="inferred from homology"/>
<gene>
    <name evidence="3" type="ORF">METZ01_LOCUS129323</name>
</gene>
<organism evidence="3">
    <name type="scientific">marine metagenome</name>
    <dbReference type="NCBI Taxonomy" id="408172"/>
    <lineage>
        <taxon>unclassified sequences</taxon>
        <taxon>metagenomes</taxon>
        <taxon>ecological metagenomes</taxon>
    </lineage>
</organism>
<protein>
    <recommendedName>
        <fullName evidence="2">NAD-dependent epimerase/dehydratase domain-containing protein</fullName>
    </recommendedName>
</protein>
<dbReference type="PANTHER" id="PTHR43000">
    <property type="entry name" value="DTDP-D-GLUCOSE 4,6-DEHYDRATASE-RELATED"/>
    <property type="match status" value="1"/>
</dbReference>
<dbReference type="InterPro" id="IPR036291">
    <property type="entry name" value="NAD(P)-bd_dom_sf"/>
</dbReference>
<evidence type="ECO:0000256" key="1">
    <source>
        <dbReference type="ARBA" id="ARBA00007637"/>
    </source>
</evidence>
<dbReference type="Gene3D" id="3.90.25.10">
    <property type="entry name" value="UDP-galactose 4-epimerase, domain 1"/>
    <property type="match status" value="1"/>
</dbReference>
<dbReference type="Gene3D" id="3.40.50.720">
    <property type="entry name" value="NAD(P)-binding Rossmann-like Domain"/>
    <property type="match status" value="1"/>
</dbReference>